<dbReference type="KEGG" id="lpv:HYN51_00030"/>
<dbReference type="EMBL" id="CP029185">
    <property type="protein sequence ID" value="AWH87077.1"/>
    <property type="molecule type" value="Genomic_DNA"/>
</dbReference>
<keyword evidence="2" id="KW-1185">Reference proteome</keyword>
<evidence type="ECO:0000313" key="2">
    <source>
        <dbReference type="Proteomes" id="UP000244908"/>
    </source>
</evidence>
<dbReference type="OrthoDB" id="2664633at2"/>
<protein>
    <submittedName>
        <fullName evidence="1">Uncharacterized protein</fullName>
    </submittedName>
</protein>
<dbReference type="Proteomes" id="UP000244908">
    <property type="component" value="Chromosome"/>
</dbReference>
<evidence type="ECO:0000313" key="1">
    <source>
        <dbReference type="EMBL" id="AWH87077.1"/>
    </source>
</evidence>
<name>A0A2Y9TTY1_9GAMM</name>
<dbReference type="RefSeq" id="WP_108899171.1">
    <property type="nucleotide sequence ID" value="NZ_CP029185.2"/>
</dbReference>
<sequence>MKPKNRLELNGLSEAQIKEKIINSEQYQNVDKQYGVGSEFWTHSSAATGLLAGILGGNVTGGIAAGSAPYMAALVKDATSGEGNEGAREAARVALHAIVSGALASAQGANKSTRMDS</sequence>
<dbReference type="AlphaFoldDB" id="A0A2Y9TTY1"/>
<accession>A0A2Y9TTY1</accession>
<proteinExistence type="predicted"/>
<gene>
    <name evidence="1" type="ORF">HYN51_00030</name>
</gene>
<organism evidence="1 2">
    <name type="scientific">Limnobaculum parvum</name>
    <dbReference type="NCBI Taxonomy" id="2172103"/>
    <lineage>
        <taxon>Bacteria</taxon>
        <taxon>Pseudomonadati</taxon>
        <taxon>Pseudomonadota</taxon>
        <taxon>Gammaproteobacteria</taxon>
        <taxon>Enterobacterales</taxon>
        <taxon>Budviciaceae</taxon>
        <taxon>Limnobaculum</taxon>
    </lineage>
</organism>
<reference evidence="1 2" key="1">
    <citation type="journal article" date="2019" name="Int. J. Syst. Evol. Microbiol.">
        <title>Limnobaculum parvum gen. nov., sp. nov., isolated from a freshwater lake.</title>
        <authorList>
            <person name="Baek C."/>
            <person name="Shin S.K."/>
            <person name="Yi H."/>
        </authorList>
    </citation>
    <scope>NUCLEOTIDE SEQUENCE [LARGE SCALE GENOMIC DNA]</scope>
    <source>
        <strain evidence="1 2">HYN0051</strain>
    </source>
</reference>